<name>A0A0C3C1H0_OIDMZ</name>
<evidence type="ECO:0000313" key="4">
    <source>
        <dbReference type="Proteomes" id="UP000054321"/>
    </source>
</evidence>
<dbReference type="EMBL" id="KN832912">
    <property type="protein sequence ID" value="KIM92653.1"/>
    <property type="molecule type" value="Genomic_DNA"/>
</dbReference>
<sequence>MVAFTTASAVTIVAFCAIIEPTLAGPVAAAARVAGSVASVADAVGGKKGHKRDASPETQIDVLFEPCFESSRQNPPTVKYDVEKKEGDILHLDNLCMDAFRKYNKMFDSSDLGHATVKEISPNAVHVSDIPSKFLEDLERNFGRKGNSGGAHSTAGPAAQPVN</sequence>
<evidence type="ECO:0000256" key="2">
    <source>
        <dbReference type="SAM" id="SignalP"/>
    </source>
</evidence>
<proteinExistence type="predicted"/>
<reference evidence="4" key="2">
    <citation type="submission" date="2015-01" db="EMBL/GenBank/DDBJ databases">
        <title>Evolutionary Origins and Diversification of the Mycorrhizal Mutualists.</title>
        <authorList>
            <consortium name="DOE Joint Genome Institute"/>
            <consortium name="Mycorrhizal Genomics Consortium"/>
            <person name="Kohler A."/>
            <person name="Kuo A."/>
            <person name="Nagy L.G."/>
            <person name="Floudas D."/>
            <person name="Copeland A."/>
            <person name="Barry K.W."/>
            <person name="Cichocki N."/>
            <person name="Veneault-Fourrey C."/>
            <person name="LaButti K."/>
            <person name="Lindquist E.A."/>
            <person name="Lipzen A."/>
            <person name="Lundell T."/>
            <person name="Morin E."/>
            <person name="Murat C."/>
            <person name="Riley R."/>
            <person name="Ohm R."/>
            <person name="Sun H."/>
            <person name="Tunlid A."/>
            <person name="Henrissat B."/>
            <person name="Grigoriev I.V."/>
            <person name="Hibbett D.S."/>
            <person name="Martin F."/>
        </authorList>
    </citation>
    <scope>NUCLEOTIDE SEQUENCE [LARGE SCALE GENOMIC DNA]</scope>
    <source>
        <strain evidence="4">Zn</strain>
    </source>
</reference>
<gene>
    <name evidence="3" type="ORF">OIDMADRAFT_62365</name>
</gene>
<feature type="signal peptide" evidence="2">
    <location>
        <begin position="1"/>
        <end position="24"/>
    </location>
</feature>
<reference evidence="3 4" key="1">
    <citation type="submission" date="2014-04" db="EMBL/GenBank/DDBJ databases">
        <authorList>
            <consortium name="DOE Joint Genome Institute"/>
            <person name="Kuo A."/>
            <person name="Martino E."/>
            <person name="Perotto S."/>
            <person name="Kohler A."/>
            <person name="Nagy L.G."/>
            <person name="Floudas D."/>
            <person name="Copeland A."/>
            <person name="Barry K.W."/>
            <person name="Cichocki N."/>
            <person name="Veneault-Fourrey C."/>
            <person name="LaButti K."/>
            <person name="Lindquist E.A."/>
            <person name="Lipzen A."/>
            <person name="Lundell T."/>
            <person name="Morin E."/>
            <person name="Murat C."/>
            <person name="Sun H."/>
            <person name="Tunlid A."/>
            <person name="Henrissat B."/>
            <person name="Grigoriev I.V."/>
            <person name="Hibbett D.S."/>
            <person name="Martin F."/>
            <person name="Nordberg H.P."/>
            <person name="Cantor M.N."/>
            <person name="Hua S.X."/>
        </authorList>
    </citation>
    <scope>NUCLEOTIDE SEQUENCE [LARGE SCALE GENOMIC DNA]</scope>
    <source>
        <strain evidence="3 4">Zn</strain>
    </source>
</reference>
<accession>A0A0C3C1H0</accession>
<keyword evidence="2" id="KW-0732">Signal</keyword>
<evidence type="ECO:0000313" key="3">
    <source>
        <dbReference type="EMBL" id="KIM92653.1"/>
    </source>
</evidence>
<evidence type="ECO:0000256" key="1">
    <source>
        <dbReference type="SAM" id="MobiDB-lite"/>
    </source>
</evidence>
<feature type="region of interest" description="Disordered" evidence="1">
    <location>
        <begin position="141"/>
        <end position="163"/>
    </location>
</feature>
<dbReference type="InParanoid" id="A0A0C3C1H0"/>
<dbReference type="AlphaFoldDB" id="A0A0C3C1H0"/>
<dbReference type="HOGENOM" id="CLU_1627589_0_0_1"/>
<keyword evidence="4" id="KW-1185">Reference proteome</keyword>
<organism evidence="3 4">
    <name type="scientific">Oidiodendron maius (strain Zn)</name>
    <dbReference type="NCBI Taxonomy" id="913774"/>
    <lineage>
        <taxon>Eukaryota</taxon>
        <taxon>Fungi</taxon>
        <taxon>Dikarya</taxon>
        <taxon>Ascomycota</taxon>
        <taxon>Pezizomycotina</taxon>
        <taxon>Leotiomycetes</taxon>
        <taxon>Leotiomycetes incertae sedis</taxon>
        <taxon>Myxotrichaceae</taxon>
        <taxon>Oidiodendron</taxon>
    </lineage>
</organism>
<dbReference type="Proteomes" id="UP000054321">
    <property type="component" value="Unassembled WGS sequence"/>
</dbReference>
<feature type="chain" id="PRO_5002162194" evidence="2">
    <location>
        <begin position="25"/>
        <end position="163"/>
    </location>
</feature>
<protein>
    <submittedName>
        <fullName evidence="3">Uncharacterized protein</fullName>
    </submittedName>
</protein>